<protein>
    <submittedName>
        <fullName evidence="5">Glycosyl transferase</fullName>
    </submittedName>
</protein>
<dbReference type="PANTHER" id="PTHR43685:SF5">
    <property type="entry name" value="GLYCOSYLTRANSFERASE EPSE-RELATED"/>
    <property type="match status" value="1"/>
</dbReference>
<dbReference type="Pfam" id="PF00535">
    <property type="entry name" value="Glycos_transf_2"/>
    <property type="match status" value="1"/>
</dbReference>
<dbReference type="InterPro" id="IPR029044">
    <property type="entry name" value="Nucleotide-diphossugar_trans"/>
</dbReference>
<evidence type="ECO:0000256" key="3">
    <source>
        <dbReference type="ARBA" id="ARBA00022679"/>
    </source>
</evidence>
<evidence type="ECO:0000313" key="5">
    <source>
        <dbReference type="EMBL" id="PSB36661.1"/>
    </source>
</evidence>
<dbReference type="GO" id="GO:0016740">
    <property type="term" value="F:transferase activity"/>
    <property type="evidence" value="ECO:0007669"/>
    <property type="project" value="UniProtKB-KW"/>
</dbReference>
<evidence type="ECO:0000313" key="6">
    <source>
        <dbReference type="Proteomes" id="UP000238218"/>
    </source>
</evidence>
<accession>A0ABX5F5H2</accession>
<dbReference type="CDD" id="cd00761">
    <property type="entry name" value="Glyco_tranf_GTA_type"/>
    <property type="match status" value="1"/>
</dbReference>
<dbReference type="PANTHER" id="PTHR43685">
    <property type="entry name" value="GLYCOSYLTRANSFERASE"/>
    <property type="match status" value="1"/>
</dbReference>
<evidence type="ECO:0000259" key="4">
    <source>
        <dbReference type="Pfam" id="PF00535"/>
    </source>
</evidence>
<feature type="domain" description="Glycosyltransferase 2-like" evidence="4">
    <location>
        <begin position="9"/>
        <end position="168"/>
    </location>
</feature>
<comment type="similarity">
    <text evidence="1">Belongs to the glycosyltransferase 2 family.</text>
</comment>
<dbReference type="Proteomes" id="UP000238218">
    <property type="component" value="Unassembled WGS sequence"/>
</dbReference>
<dbReference type="InterPro" id="IPR001173">
    <property type="entry name" value="Glyco_trans_2-like"/>
</dbReference>
<proteinExistence type="inferred from homology"/>
<dbReference type="Gene3D" id="3.90.550.10">
    <property type="entry name" value="Spore Coat Polysaccharide Biosynthesis Protein SpsA, Chain A"/>
    <property type="match status" value="1"/>
</dbReference>
<keyword evidence="2" id="KW-0328">Glycosyltransferase</keyword>
<dbReference type="RefSeq" id="WP_106222040.1">
    <property type="nucleotide sequence ID" value="NZ_PVWP01000008.1"/>
</dbReference>
<sequence length="338" mass="37369">MTSPPPRVSVVLPVFNGLPYLHAAISSILSQSFTDFELIVIDDGSVDGSASVLEEFDDQRIRFLRQANQGLARTLNHGISLARGTYVARQDQDDLSHPDRLALQVAHMDAHHDCVLVGSWAQIMEVDRLVERFHRHPVDEPTLRYQLLFNNPFVHSSVLLRRSALQQVGGYTTDPARQPPEDYELWSRLSRIGSVANVGQVLLVYREIPGSMSRVGPSPFRSRLITICAENIAAVAGLPNDDSSVQAIAALTHGDASSLQPPLDFGRMQEVLLLAIQNLSTGAAQVPLRQDAVARVQAMKGAWMVRASPAYELLHTAGPFRNLAKRLWRLAQRLRGPQ</sequence>
<keyword evidence="3 5" id="KW-0808">Transferase</keyword>
<dbReference type="SUPFAM" id="SSF53448">
    <property type="entry name" value="Nucleotide-diphospho-sugar transferases"/>
    <property type="match status" value="1"/>
</dbReference>
<evidence type="ECO:0000256" key="2">
    <source>
        <dbReference type="ARBA" id="ARBA00022676"/>
    </source>
</evidence>
<evidence type="ECO:0000256" key="1">
    <source>
        <dbReference type="ARBA" id="ARBA00006739"/>
    </source>
</evidence>
<keyword evidence="6" id="KW-1185">Reference proteome</keyword>
<organism evidence="5 6">
    <name type="scientific">Aphanothece cf. minutissima CCALA 015</name>
    <dbReference type="NCBI Taxonomy" id="2107695"/>
    <lineage>
        <taxon>Bacteria</taxon>
        <taxon>Bacillati</taxon>
        <taxon>Cyanobacteriota</taxon>
        <taxon>Cyanophyceae</taxon>
        <taxon>Oscillatoriophycideae</taxon>
        <taxon>Chroococcales</taxon>
        <taxon>Aphanothecaceae</taxon>
        <taxon>Aphanothece</taxon>
    </lineage>
</organism>
<name>A0ABX5F5H2_9CHRO</name>
<dbReference type="InterPro" id="IPR050834">
    <property type="entry name" value="Glycosyltransf_2"/>
</dbReference>
<dbReference type="EMBL" id="PVWP01000008">
    <property type="protein sequence ID" value="PSB36661.1"/>
    <property type="molecule type" value="Genomic_DNA"/>
</dbReference>
<gene>
    <name evidence="5" type="ORF">C7B81_12025</name>
</gene>
<comment type="caution">
    <text evidence="5">The sequence shown here is derived from an EMBL/GenBank/DDBJ whole genome shotgun (WGS) entry which is preliminary data.</text>
</comment>
<reference evidence="5 6" key="1">
    <citation type="submission" date="2018-03" db="EMBL/GenBank/DDBJ databases">
        <title>The ancient ancestry and fast evolution of plastids.</title>
        <authorList>
            <person name="Moore K.R."/>
            <person name="Magnabosco C."/>
            <person name="Momper L."/>
            <person name="Gold D.A."/>
            <person name="Bosak T."/>
            <person name="Fournier G.P."/>
        </authorList>
    </citation>
    <scope>NUCLEOTIDE SEQUENCE [LARGE SCALE GENOMIC DNA]</scope>
    <source>
        <strain evidence="5 6">CCALA 015</strain>
    </source>
</reference>